<evidence type="ECO:0000313" key="4">
    <source>
        <dbReference type="Proteomes" id="UP000321917"/>
    </source>
</evidence>
<sequence length="105" mass="12165">MLLLFSSPTFADDKIYEGHYTYGDEVSIFKACGKDKVYWLAVSGFVFSDVKVLALASDEPYMPVYLKFRGHEHFEEVDGYQAKYDFQIHVSEVKKFSKKIPVFCK</sequence>
<dbReference type="OrthoDB" id="5348860at2"/>
<organism evidence="2 4">
    <name type="scientific">Colwellia hornerae</name>
    <dbReference type="NCBI Taxonomy" id="89402"/>
    <lineage>
        <taxon>Bacteria</taxon>
        <taxon>Pseudomonadati</taxon>
        <taxon>Pseudomonadota</taxon>
        <taxon>Gammaproteobacteria</taxon>
        <taxon>Alteromonadales</taxon>
        <taxon>Colwelliaceae</taxon>
        <taxon>Colwellia</taxon>
    </lineage>
</organism>
<proteinExistence type="predicted"/>
<dbReference type="AlphaFoldDB" id="A0A5C6Q385"/>
<dbReference type="EMBL" id="VOLR01000035">
    <property type="protein sequence ID" value="TWX54506.1"/>
    <property type="molecule type" value="Genomic_DNA"/>
</dbReference>
<evidence type="ECO:0000313" key="3">
    <source>
        <dbReference type="Proteomes" id="UP000321525"/>
    </source>
</evidence>
<dbReference type="EMBL" id="VOLQ01000047">
    <property type="protein sequence ID" value="TWX63286.1"/>
    <property type="molecule type" value="Genomic_DNA"/>
</dbReference>
<accession>A0A5C6Q385</accession>
<dbReference type="RefSeq" id="WP_146800945.1">
    <property type="nucleotide sequence ID" value="NZ_VOLP01000034.1"/>
</dbReference>
<evidence type="ECO:0000313" key="1">
    <source>
        <dbReference type="EMBL" id="TWX54506.1"/>
    </source>
</evidence>
<dbReference type="Proteomes" id="UP000321525">
    <property type="component" value="Unassembled WGS sequence"/>
</dbReference>
<name>A0A5C6Q385_9GAMM</name>
<comment type="caution">
    <text evidence="2">The sequence shown here is derived from an EMBL/GenBank/DDBJ whole genome shotgun (WGS) entry which is preliminary data.</text>
</comment>
<reference evidence="2 4" key="1">
    <citation type="submission" date="2019-07" db="EMBL/GenBank/DDBJ databases">
        <title>Genomes of sea-ice associated Colwellia species.</title>
        <authorList>
            <person name="Bowman J.P."/>
        </authorList>
    </citation>
    <scope>NUCLEOTIDE SEQUENCE [LARGE SCALE GENOMIC DNA]</scope>
    <source>
        <strain evidence="1 3">ACAM 607</strain>
        <strain evidence="2 4">IC036</strain>
    </source>
</reference>
<gene>
    <name evidence="1" type="ORF">ESZ26_17705</name>
    <name evidence="2" type="ORF">ESZ27_17290</name>
</gene>
<protein>
    <submittedName>
        <fullName evidence="2">Uncharacterized protein</fullName>
    </submittedName>
</protein>
<evidence type="ECO:0000313" key="2">
    <source>
        <dbReference type="EMBL" id="TWX63286.1"/>
    </source>
</evidence>
<keyword evidence="3" id="KW-1185">Reference proteome</keyword>
<dbReference type="Proteomes" id="UP000321917">
    <property type="component" value="Unassembled WGS sequence"/>
</dbReference>